<dbReference type="InterPro" id="IPR016187">
    <property type="entry name" value="CTDL_fold"/>
</dbReference>
<dbReference type="CDD" id="cd00037">
    <property type="entry name" value="CLECT"/>
    <property type="match status" value="1"/>
</dbReference>
<reference evidence="1" key="1">
    <citation type="submission" date="2020-08" db="EMBL/GenBank/DDBJ databases">
        <title>Spodoptera exigua strain:BAW_Kor-Di-RS1 Genome sequencing and assembly.</title>
        <authorList>
            <person name="Kim J."/>
            <person name="Nam H.Y."/>
            <person name="Kwon M."/>
            <person name="Choi J.H."/>
            <person name="Cho S.R."/>
            <person name="Kim G.-H."/>
        </authorList>
    </citation>
    <scope>NUCLEOTIDE SEQUENCE</scope>
    <source>
        <strain evidence="1">BAW_Kor-Di-RS1</strain>
        <tissue evidence="1">Whole-body</tissue>
    </source>
</reference>
<gene>
    <name evidence="1" type="ORF">HW555_009797</name>
</gene>
<dbReference type="Proteomes" id="UP000648187">
    <property type="component" value="Unassembled WGS sequence"/>
</dbReference>
<dbReference type="AlphaFoldDB" id="A0A835GBU7"/>
<dbReference type="Gene3D" id="3.10.100.10">
    <property type="entry name" value="Mannose-Binding Protein A, subunit A"/>
    <property type="match status" value="1"/>
</dbReference>
<keyword evidence="2" id="KW-1185">Reference proteome</keyword>
<accession>A0A835GBU7</accession>
<organism evidence="1 2">
    <name type="scientific">Spodoptera exigua</name>
    <name type="common">Beet armyworm</name>
    <name type="synonym">Noctua fulgens</name>
    <dbReference type="NCBI Taxonomy" id="7107"/>
    <lineage>
        <taxon>Eukaryota</taxon>
        <taxon>Metazoa</taxon>
        <taxon>Ecdysozoa</taxon>
        <taxon>Arthropoda</taxon>
        <taxon>Hexapoda</taxon>
        <taxon>Insecta</taxon>
        <taxon>Pterygota</taxon>
        <taxon>Neoptera</taxon>
        <taxon>Endopterygota</taxon>
        <taxon>Lepidoptera</taxon>
        <taxon>Glossata</taxon>
        <taxon>Ditrysia</taxon>
        <taxon>Noctuoidea</taxon>
        <taxon>Noctuidae</taxon>
        <taxon>Amphipyrinae</taxon>
        <taxon>Spodoptera</taxon>
    </lineage>
</organism>
<evidence type="ECO:0000313" key="1">
    <source>
        <dbReference type="EMBL" id="KAF9411396.1"/>
    </source>
</evidence>
<proteinExistence type="predicted"/>
<protein>
    <submittedName>
        <fullName evidence="1">Uncharacterized protein</fullName>
    </submittedName>
</protein>
<name>A0A835GBU7_SPOEX</name>
<sequence>MSYTEKALEILGICNSLFSIRDGETADRSCEPRPYIWYRSSTKKTENFECGTVDPEYRLYQRTNSCYKLHTVSRTFNWAHFVCFAECSHLAIVNSYVESAGLMKLYLKYFDYKNLGSVVKSYAFIGIYYYTTSINAAGLSHQRSFNKALRYMLPQNSPGVELLGSPGENLLYPVSVSVRPENNDNMIFTVNGPPVRRLRPAVKTNECDISPERAQYLIDRVFCEGFFEHRSFDIAFDYGKMTSFSRTCEVCARECSSHCVELIASVRFFIQFVF</sequence>
<dbReference type="InterPro" id="IPR016186">
    <property type="entry name" value="C-type_lectin-like/link_sf"/>
</dbReference>
<dbReference type="EMBL" id="JACKWZ010000226">
    <property type="protein sequence ID" value="KAF9411396.1"/>
    <property type="molecule type" value="Genomic_DNA"/>
</dbReference>
<evidence type="ECO:0000313" key="2">
    <source>
        <dbReference type="Proteomes" id="UP000648187"/>
    </source>
</evidence>
<dbReference type="SUPFAM" id="SSF56436">
    <property type="entry name" value="C-type lectin-like"/>
    <property type="match status" value="1"/>
</dbReference>
<comment type="caution">
    <text evidence="1">The sequence shown here is derived from an EMBL/GenBank/DDBJ whole genome shotgun (WGS) entry which is preliminary data.</text>
</comment>